<proteinExistence type="predicted"/>
<sequence length="107" mass="12466">MSKEHLLRAANDFNKRSFNKLFEAFRVKYEITGEMAGNIYLFALSYEELTSIADFMDKTIYALELKGKLSILKFEEQLKVKYPGVELKQLLPVYFGDGYVQNTEKVH</sequence>
<evidence type="ECO:0000313" key="2">
    <source>
        <dbReference type="Proteomes" id="UP000028868"/>
    </source>
</evidence>
<dbReference type="Proteomes" id="UP000028868">
    <property type="component" value="Unassembled WGS sequence"/>
</dbReference>
<organism evidence="1 2">
    <name type="scientific">Halobacillus karajensis</name>
    <dbReference type="NCBI Taxonomy" id="195088"/>
    <lineage>
        <taxon>Bacteria</taxon>
        <taxon>Bacillati</taxon>
        <taxon>Bacillota</taxon>
        <taxon>Bacilli</taxon>
        <taxon>Bacillales</taxon>
        <taxon>Bacillaceae</taxon>
        <taxon>Halobacillus</taxon>
    </lineage>
</organism>
<protein>
    <submittedName>
        <fullName evidence="1">Uncharacterized protein</fullName>
    </submittedName>
</protein>
<keyword evidence="2" id="KW-1185">Reference proteome</keyword>
<accession>A0A024P6I4</accession>
<evidence type="ECO:0000313" key="1">
    <source>
        <dbReference type="EMBL" id="CDQ23962.1"/>
    </source>
</evidence>
<name>A0A024P6I4_9BACI</name>
<comment type="caution">
    <text evidence="1">The sequence shown here is derived from an EMBL/GenBank/DDBJ whole genome shotgun (WGS) entry which is preliminary data.</text>
</comment>
<reference evidence="1 2" key="2">
    <citation type="submission" date="2014-05" db="EMBL/GenBank/DDBJ databases">
        <title>Draft genome sequence of Halobacillus karajensis HK-03.</title>
        <authorList>
            <person name="Khelaifia S."/>
            <person name="Croce O."/>
            <person name="Lagier J.C."/>
            <person name="Raoult D."/>
        </authorList>
    </citation>
    <scope>NUCLEOTIDE SEQUENCE [LARGE SCALE GENOMIC DNA]</scope>
    <source>
        <strain evidence="1 2">HD-03</strain>
    </source>
</reference>
<gene>
    <name evidence="1" type="ORF">BN983_02220</name>
</gene>
<dbReference type="AlphaFoldDB" id="A0A024P6I4"/>
<dbReference type="RefSeq" id="WP_035518950.1">
    <property type="nucleotide sequence ID" value="NZ_CCDH010000003.1"/>
</dbReference>
<dbReference type="EMBL" id="CCDI010000002">
    <property type="protein sequence ID" value="CDQ23962.1"/>
    <property type="molecule type" value="Genomic_DNA"/>
</dbReference>
<reference evidence="2" key="1">
    <citation type="submission" date="2014-03" db="EMBL/GenBank/DDBJ databases">
        <authorList>
            <person name="Urmite Genomes U."/>
        </authorList>
    </citation>
    <scope>NUCLEOTIDE SEQUENCE [LARGE SCALE GENOMIC DNA]</scope>
    <source>
        <strain evidence="2">HD-03</strain>
    </source>
</reference>